<keyword evidence="6" id="KW-0067">ATP-binding</keyword>
<protein>
    <submittedName>
        <fullName evidence="8">OLC1v1015437C1</fullName>
    </submittedName>
</protein>
<dbReference type="InterPro" id="IPR050538">
    <property type="entry name" value="MAP_kinase_kinase_kinase"/>
</dbReference>
<keyword evidence="5" id="KW-0418">Kinase</keyword>
<evidence type="ECO:0000256" key="3">
    <source>
        <dbReference type="ARBA" id="ARBA00022679"/>
    </source>
</evidence>
<keyword evidence="3" id="KW-0808">Transferase</keyword>
<dbReference type="Proteomes" id="UP001161247">
    <property type="component" value="Chromosome 8"/>
</dbReference>
<comment type="similarity">
    <text evidence="1">Belongs to the protein kinase superfamily. STE Ser/Thr protein kinase family. MAP kinase kinase kinase subfamily.</text>
</comment>
<keyword evidence="2" id="KW-0723">Serine/threonine-protein kinase</keyword>
<accession>A0AAV1E3B3</accession>
<evidence type="ECO:0000256" key="6">
    <source>
        <dbReference type="ARBA" id="ARBA00022840"/>
    </source>
</evidence>
<keyword evidence="4" id="KW-0547">Nucleotide-binding</keyword>
<evidence type="ECO:0000256" key="2">
    <source>
        <dbReference type="ARBA" id="ARBA00022527"/>
    </source>
</evidence>
<name>A0AAV1E3B3_OLDCO</name>
<evidence type="ECO:0000256" key="4">
    <source>
        <dbReference type="ARBA" id="ARBA00022741"/>
    </source>
</evidence>
<gene>
    <name evidence="8" type="ORF">OLC1_LOCUS21344</name>
</gene>
<dbReference type="SUPFAM" id="SSF56112">
    <property type="entry name" value="Protein kinase-like (PK-like)"/>
    <property type="match status" value="1"/>
</dbReference>
<dbReference type="SMART" id="SM00220">
    <property type="entry name" value="S_TKc"/>
    <property type="match status" value="1"/>
</dbReference>
<dbReference type="InterPro" id="IPR011009">
    <property type="entry name" value="Kinase-like_dom_sf"/>
</dbReference>
<reference evidence="8" key="1">
    <citation type="submission" date="2023-03" db="EMBL/GenBank/DDBJ databases">
        <authorList>
            <person name="Julca I."/>
        </authorList>
    </citation>
    <scope>NUCLEOTIDE SEQUENCE</scope>
</reference>
<evidence type="ECO:0000259" key="7">
    <source>
        <dbReference type="PROSITE" id="PS50011"/>
    </source>
</evidence>
<organism evidence="8 9">
    <name type="scientific">Oldenlandia corymbosa var. corymbosa</name>
    <dbReference type="NCBI Taxonomy" id="529605"/>
    <lineage>
        <taxon>Eukaryota</taxon>
        <taxon>Viridiplantae</taxon>
        <taxon>Streptophyta</taxon>
        <taxon>Embryophyta</taxon>
        <taxon>Tracheophyta</taxon>
        <taxon>Spermatophyta</taxon>
        <taxon>Magnoliopsida</taxon>
        <taxon>eudicotyledons</taxon>
        <taxon>Gunneridae</taxon>
        <taxon>Pentapetalae</taxon>
        <taxon>asterids</taxon>
        <taxon>lamiids</taxon>
        <taxon>Gentianales</taxon>
        <taxon>Rubiaceae</taxon>
        <taxon>Rubioideae</taxon>
        <taxon>Spermacoceae</taxon>
        <taxon>Hedyotis-Oldenlandia complex</taxon>
        <taxon>Oldenlandia</taxon>
    </lineage>
</organism>
<dbReference type="EMBL" id="OX459125">
    <property type="protein sequence ID" value="CAI9114665.1"/>
    <property type="molecule type" value="Genomic_DNA"/>
</dbReference>
<dbReference type="InterPro" id="IPR000719">
    <property type="entry name" value="Prot_kinase_dom"/>
</dbReference>
<evidence type="ECO:0000256" key="5">
    <source>
        <dbReference type="ARBA" id="ARBA00022777"/>
    </source>
</evidence>
<dbReference type="Pfam" id="PF00069">
    <property type="entry name" value="Pkinase"/>
    <property type="match status" value="1"/>
</dbReference>
<sequence>MPYIFDPLDIVILDHRKELKCRYLQVYIANNTLFTEQARNKRFLERESLPVLLDNQKYFMKAKNESKYLTDIVDKVEEILFDPDPIDLVDILWIYVVAPSKGSKDCDVFLWFSSGRSWNLVPIRRYVEAWIDADDNYELRNFTVINSFSDVTAKYLCIRKYWDKELDQPLGKGAFGKVFQGTANYGSGHGETSSQKFPLLRNAILKLPQFTFAAKRVPLFSEEQVYQLQQEIEILSGIKHENIVECYGSLENGGYLYMFMEYAPGGSLLNFYKRNKLEESMVSAYMKCILLALVHIHDKGVIHRDIKCANILKYSEKHVKLADFGLAKAANEDKPRQGSLFWMAPEAARNGGYCCVSDIWSLGCTFVEMVNGKFPYINLNNAVEIERAIKEGKPPKIENDDLSNDARDFIGKCLQANPNDRPTAAKLLKHPFLMRSQHLNNQSLQLPKSMGN</sequence>
<dbReference type="PANTHER" id="PTHR48016:SF29">
    <property type="entry name" value="MITOGEN-ACTIVATED PROTEIN KINASE KINASE KINASE 1-RELATED"/>
    <property type="match status" value="1"/>
</dbReference>
<feature type="domain" description="Protein kinase" evidence="7">
    <location>
        <begin position="164"/>
        <end position="433"/>
    </location>
</feature>
<dbReference type="AlphaFoldDB" id="A0AAV1E3B3"/>
<dbReference type="GO" id="GO:0004709">
    <property type="term" value="F:MAP kinase kinase kinase activity"/>
    <property type="evidence" value="ECO:0007669"/>
    <property type="project" value="TreeGrafter"/>
</dbReference>
<proteinExistence type="inferred from homology"/>
<evidence type="ECO:0000256" key="1">
    <source>
        <dbReference type="ARBA" id="ARBA00006529"/>
    </source>
</evidence>
<dbReference type="CDD" id="cd06606">
    <property type="entry name" value="STKc_MAPKKK"/>
    <property type="match status" value="1"/>
</dbReference>
<dbReference type="GO" id="GO:0005737">
    <property type="term" value="C:cytoplasm"/>
    <property type="evidence" value="ECO:0007669"/>
    <property type="project" value="TreeGrafter"/>
</dbReference>
<evidence type="ECO:0000313" key="8">
    <source>
        <dbReference type="EMBL" id="CAI9114665.1"/>
    </source>
</evidence>
<dbReference type="PROSITE" id="PS50011">
    <property type="entry name" value="PROTEIN_KINASE_DOM"/>
    <property type="match status" value="1"/>
</dbReference>
<dbReference type="PANTHER" id="PTHR48016">
    <property type="entry name" value="MAP KINASE KINASE KINASE SSK2-RELATED-RELATED"/>
    <property type="match status" value="1"/>
</dbReference>
<evidence type="ECO:0000313" key="9">
    <source>
        <dbReference type="Proteomes" id="UP001161247"/>
    </source>
</evidence>
<dbReference type="GO" id="GO:0005524">
    <property type="term" value="F:ATP binding"/>
    <property type="evidence" value="ECO:0007669"/>
    <property type="project" value="UniProtKB-KW"/>
</dbReference>
<keyword evidence="9" id="KW-1185">Reference proteome</keyword>
<dbReference type="Gene3D" id="1.10.510.10">
    <property type="entry name" value="Transferase(Phosphotransferase) domain 1"/>
    <property type="match status" value="1"/>
</dbReference>